<keyword evidence="12" id="KW-1185">Reference proteome</keyword>
<evidence type="ECO:0000313" key="12">
    <source>
        <dbReference type="Proteomes" id="UP001152320"/>
    </source>
</evidence>
<dbReference type="EMBL" id="JAIZAY010000007">
    <property type="protein sequence ID" value="KAJ8038278.1"/>
    <property type="molecule type" value="Genomic_DNA"/>
</dbReference>
<evidence type="ECO:0000256" key="2">
    <source>
        <dbReference type="ARBA" id="ARBA00022692"/>
    </source>
</evidence>
<comment type="caution">
    <text evidence="11">The sequence shown here is derived from an EMBL/GenBank/DDBJ whole genome shotgun (WGS) entry which is preliminary data.</text>
</comment>
<feature type="region of interest" description="Disordered" evidence="8">
    <location>
        <begin position="237"/>
        <end position="267"/>
    </location>
</feature>
<evidence type="ECO:0000256" key="3">
    <source>
        <dbReference type="ARBA" id="ARBA00022989"/>
    </source>
</evidence>
<dbReference type="GO" id="GO:0004930">
    <property type="term" value="F:G protein-coupled receptor activity"/>
    <property type="evidence" value="ECO:0007669"/>
    <property type="project" value="UniProtKB-KW"/>
</dbReference>
<evidence type="ECO:0000256" key="4">
    <source>
        <dbReference type="ARBA" id="ARBA00023040"/>
    </source>
</evidence>
<feature type="transmembrane region" description="Helical" evidence="9">
    <location>
        <begin position="164"/>
        <end position="184"/>
    </location>
</feature>
<dbReference type="CDD" id="cd00637">
    <property type="entry name" value="7tm_classA_rhodopsin-like"/>
    <property type="match status" value="1"/>
</dbReference>
<feature type="transmembrane region" description="Helical" evidence="9">
    <location>
        <begin position="274"/>
        <end position="293"/>
    </location>
</feature>
<evidence type="ECO:0000256" key="1">
    <source>
        <dbReference type="ARBA" id="ARBA00004141"/>
    </source>
</evidence>
<proteinExistence type="predicted"/>
<organism evidence="11 12">
    <name type="scientific">Holothuria leucospilota</name>
    <name type="common">Black long sea cucumber</name>
    <name type="synonym">Mertensiothuria leucospilota</name>
    <dbReference type="NCBI Taxonomy" id="206669"/>
    <lineage>
        <taxon>Eukaryota</taxon>
        <taxon>Metazoa</taxon>
        <taxon>Echinodermata</taxon>
        <taxon>Eleutherozoa</taxon>
        <taxon>Echinozoa</taxon>
        <taxon>Holothuroidea</taxon>
        <taxon>Aspidochirotacea</taxon>
        <taxon>Aspidochirotida</taxon>
        <taxon>Holothuriidae</taxon>
        <taxon>Holothuria</taxon>
    </lineage>
</organism>
<gene>
    <name evidence="11" type="ORF">HOLleu_15657</name>
</gene>
<keyword evidence="7" id="KW-0807">Transducer</keyword>
<dbReference type="PANTHER" id="PTHR45695:SF9">
    <property type="entry name" value="LEUCOKININ RECEPTOR"/>
    <property type="match status" value="1"/>
</dbReference>
<dbReference type="AlphaFoldDB" id="A0A9Q1HAB3"/>
<dbReference type="InterPro" id="IPR017452">
    <property type="entry name" value="GPCR_Rhodpsn_7TM"/>
</dbReference>
<protein>
    <submittedName>
        <fullName evidence="11">Orexin receptor type 2</fullName>
    </submittedName>
</protein>
<reference evidence="11" key="1">
    <citation type="submission" date="2021-10" db="EMBL/GenBank/DDBJ databases">
        <title>Tropical sea cucumber genome reveals ecological adaptation and Cuvierian tubules defense mechanism.</title>
        <authorList>
            <person name="Chen T."/>
        </authorList>
    </citation>
    <scope>NUCLEOTIDE SEQUENCE</scope>
    <source>
        <strain evidence="11">Nanhai2018</strain>
        <tissue evidence="11">Muscle</tissue>
    </source>
</reference>
<evidence type="ECO:0000259" key="10">
    <source>
        <dbReference type="PROSITE" id="PS50262"/>
    </source>
</evidence>
<feature type="transmembrane region" description="Helical" evidence="9">
    <location>
        <begin position="83"/>
        <end position="106"/>
    </location>
</feature>
<feature type="transmembrane region" description="Helical" evidence="9">
    <location>
        <begin position="305"/>
        <end position="325"/>
    </location>
</feature>
<evidence type="ECO:0000256" key="5">
    <source>
        <dbReference type="ARBA" id="ARBA00023136"/>
    </source>
</evidence>
<evidence type="ECO:0000256" key="7">
    <source>
        <dbReference type="ARBA" id="ARBA00023224"/>
    </source>
</evidence>
<accession>A0A9Q1HAB3</accession>
<dbReference type="GO" id="GO:0005886">
    <property type="term" value="C:plasma membrane"/>
    <property type="evidence" value="ECO:0007669"/>
    <property type="project" value="TreeGrafter"/>
</dbReference>
<keyword evidence="4" id="KW-0297">G-protein coupled receptor</keyword>
<evidence type="ECO:0000256" key="9">
    <source>
        <dbReference type="SAM" id="Phobius"/>
    </source>
</evidence>
<dbReference type="PANTHER" id="PTHR45695">
    <property type="entry name" value="LEUCOKININ RECEPTOR-RELATED"/>
    <property type="match status" value="1"/>
</dbReference>
<evidence type="ECO:0000313" key="11">
    <source>
        <dbReference type="EMBL" id="KAJ8038278.1"/>
    </source>
</evidence>
<evidence type="ECO:0000256" key="8">
    <source>
        <dbReference type="SAM" id="MobiDB-lite"/>
    </source>
</evidence>
<feature type="domain" description="G-protein coupled receptors family 1 profile" evidence="10">
    <location>
        <begin position="64"/>
        <end position="323"/>
    </location>
</feature>
<feature type="transmembrane region" description="Helical" evidence="9">
    <location>
        <begin position="49"/>
        <end position="71"/>
    </location>
</feature>
<keyword evidence="6 11" id="KW-0675">Receptor</keyword>
<name>A0A9Q1HAB3_HOLLE</name>
<feature type="compositionally biased region" description="Basic and acidic residues" evidence="8">
    <location>
        <begin position="249"/>
        <end position="263"/>
    </location>
</feature>
<dbReference type="Proteomes" id="UP001152320">
    <property type="component" value="Chromosome 7"/>
</dbReference>
<dbReference type="PROSITE" id="PS50262">
    <property type="entry name" value="G_PROTEIN_RECEP_F1_2"/>
    <property type="match status" value="1"/>
</dbReference>
<keyword evidence="2 9" id="KW-0812">Transmembrane</keyword>
<keyword evidence="5 9" id="KW-0472">Membrane</keyword>
<dbReference type="Gene3D" id="1.20.1070.10">
    <property type="entry name" value="Rhodopsin 7-helix transmembrane proteins"/>
    <property type="match status" value="1"/>
</dbReference>
<keyword evidence="3 9" id="KW-1133">Transmembrane helix</keyword>
<comment type="subcellular location">
    <subcellularLocation>
        <location evidence="1">Membrane</location>
        <topology evidence="1">Multi-pass membrane protein</topology>
    </subcellularLocation>
</comment>
<feature type="transmembrane region" description="Helical" evidence="9">
    <location>
        <begin position="215"/>
        <end position="234"/>
    </location>
</feature>
<evidence type="ECO:0000256" key="6">
    <source>
        <dbReference type="ARBA" id="ARBA00023170"/>
    </source>
</evidence>
<dbReference type="SUPFAM" id="SSF81321">
    <property type="entry name" value="Family A G protein-coupled receptor-like"/>
    <property type="match status" value="1"/>
</dbReference>
<sequence>MVLQRLFDFDLDRISRRNFSDESISYSSSSFYYYFDLSDYCNHSTGQEWVATLSLISTILGVFTSIIYLIVVMRSYTAFASNFCFLNNFLLASLINLLSCGVFDIMAFRSYCWYGGRLLCKALPTILDNSENAMILFIVTIILEQIHPQIHSILSKNTKLRKRITAIILWFVTIVFAIPEAIVWDVHEYTGNTFWCGLRYRHVFAFISKGLVLEYLLPLLLLIVAVIHAAVVSARRSNSPAANPTPEENCSRSEENERKKETTSRGPPIRRTSIVIGVVVFGMRTPHYVWYFLNAFFHVYSKLLTGFSLVLYPVPSIVAPVLVLLSSPIHRKRLKETYQSIMSCIAGRYVKEGFLLSEENEEKLEGIDKETESK</sequence>